<evidence type="ECO:0000313" key="6">
    <source>
        <dbReference type="Proteomes" id="UP000031501"/>
    </source>
</evidence>
<dbReference type="GO" id="GO:0000166">
    <property type="term" value="F:nucleotide binding"/>
    <property type="evidence" value="ECO:0007669"/>
    <property type="project" value="InterPro"/>
</dbReference>
<dbReference type="KEGG" id="splu:LK06_027525"/>
<dbReference type="Gene3D" id="3.40.50.720">
    <property type="entry name" value="NAD(P)-binding Rossmann-like Domain"/>
    <property type="match status" value="1"/>
</dbReference>
<dbReference type="AlphaFoldDB" id="A0A221P4Z7"/>
<dbReference type="InterPro" id="IPR050463">
    <property type="entry name" value="Gfo/Idh/MocA_oxidrdct_glycsds"/>
</dbReference>
<dbReference type="PANTHER" id="PTHR43818:SF11">
    <property type="entry name" value="BCDNA.GH03377"/>
    <property type="match status" value="1"/>
</dbReference>
<dbReference type="Pfam" id="PF01408">
    <property type="entry name" value="GFO_IDH_MocA"/>
    <property type="match status" value="1"/>
</dbReference>
<proteinExistence type="predicted"/>
<organism evidence="5 6">
    <name type="scientific">Streptomyces pluripotens</name>
    <dbReference type="NCBI Taxonomy" id="1355015"/>
    <lineage>
        <taxon>Bacteria</taxon>
        <taxon>Bacillati</taxon>
        <taxon>Actinomycetota</taxon>
        <taxon>Actinomycetes</taxon>
        <taxon>Kitasatosporales</taxon>
        <taxon>Streptomycetaceae</taxon>
        <taxon>Streptomyces</taxon>
    </lineage>
</organism>
<reference evidence="5 6" key="1">
    <citation type="submission" date="2017-07" db="EMBL/GenBank/DDBJ databases">
        <title>Genome sequence of Streptomyces pluripotens MUSC 137T.</title>
        <authorList>
            <person name="Ser H.-L."/>
            <person name="Lee L.-H."/>
        </authorList>
    </citation>
    <scope>NUCLEOTIDE SEQUENCE [LARGE SCALE GENOMIC DNA]</scope>
    <source>
        <strain evidence="5 6">MUSC 137</strain>
    </source>
</reference>
<dbReference type="Gene3D" id="3.30.360.10">
    <property type="entry name" value="Dihydrodipicolinate Reductase, domain 2"/>
    <property type="match status" value="1"/>
</dbReference>
<dbReference type="GO" id="GO:0016491">
    <property type="term" value="F:oxidoreductase activity"/>
    <property type="evidence" value="ECO:0007669"/>
    <property type="project" value="UniProtKB-KW"/>
</dbReference>
<dbReference type="Proteomes" id="UP000031501">
    <property type="component" value="Chromosome"/>
</dbReference>
<feature type="region of interest" description="Disordered" evidence="2">
    <location>
        <begin position="1"/>
        <end position="29"/>
    </location>
</feature>
<keyword evidence="6" id="KW-1185">Reference proteome</keyword>
<evidence type="ECO:0000313" key="5">
    <source>
        <dbReference type="EMBL" id="ASN27353.1"/>
    </source>
</evidence>
<evidence type="ECO:0000259" key="3">
    <source>
        <dbReference type="Pfam" id="PF01408"/>
    </source>
</evidence>
<dbReference type="SUPFAM" id="SSF51735">
    <property type="entry name" value="NAD(P)-binding Rossmann-fold domains"/>
    <property type="match status" value="1"/>
</dbReference>
<dbReference type="Pfam" id="PF22725">
    <property type="entry name" value="GFO_IDH_MocA_C3"/>
    <property type="match status" value="1"/>
</dbReference>
<dbReference type="STRING" id="1355015.LK06_027525"/>
<feature type="domain" description="Gfo/Idh/MocA-like oxidoreductase N-terminal" evidence="3">
    <location>
        <begin position="32"/>
        <end position="135"/>
    </location>
</feature>
<keyword evidence="1" id="KW-0560">Oxidoreductase</keyword>
<accession>A0A221P4Z7</accession>
<protein>
    <submittedName>
        <fullName evidence="5">Oxidoreductase</fullName>
    </submittedName>
</protein>
<feature type="domain" description="GFO/IDH/MocA-like oxidoreductase" evidence="4">
    <location>
        <begin position="155"/>
        <end position="280"/>
    </location>
</feature>
<dbReference type="PANTHER" id="PTHR43818">
    <property type="entry name" value="BCDNA.GH03377"/>
    <property type="match status" value="1"/>
</dbReference>
<name>A0A221P4Z7_9ACTN</name>
<evidence type="ECO:0000256" key="1">
    <source>
        <dbReference type="ARBA" id="ARBA00023002"/>
    </source>
</evidence>
<evidence type="ECO:0000256" key="2">
    <source>
        <dbReference type="SAM" id="MobiDB-lite"/>
    </source>
</evidence>
<dbReference type="SUPFAM" id="SSF55347">
    <property type="entry name" value="Glyceraldehyde-3-phosphate dehydrogenase-like, C-terminal domain"/>
    <property type="match status" value="1"/>
</dbReference>
<sequence length="340" mass="35133">MSTGASPAPRSRKPPVSVDRTPSEGPRRPRAAILGTAHPHLGNHLRALAGRAEVCAVYQGRYPASASLDHTRLRGVPVVTDAASALVHADLALICSTTAEHSELGAVVAQAGLPVLMEKPLAADAAEAEELAGRLTAAGIPAAMAMFLRHAPVLRRARRLLTDGRLGRLIACDARFTHPGLLERYFTGTTAAWMLSPSWGGRGAFADLGVHLVDLLRWLRPDTPIRVRAGVLSPLPAGGAGDAGGTALLEWGPVPATLHTGWTSCPGGIRLVLEGTRGTLHVNGGHLVLTTAKGSFAESHRPPAAGDATTAFLSNPGELAGLHDAVACARVLEAVGEAAA</sequence>
<dbReference type="InterPro" id="IPR036291">
    <property type="entry name" value="NAD(P)-bd_dom_sf"/>
</dbReference>
<dbReference type="InterPro" id="IPR000683">
    <property type="entry name" value="Gfo/Idh/MocA-like_OxRdtase_N"/>
</dbReference>
<dbReference type="InterPro" id="IPR055170">
    <property type="entry name" value="GFO_IDH_MocA-like_dom"/>
</dbReference>
<gene>
    <name evidence="5" type="ORF">LK07_28695</name>
</gene>
<dbReference type="EMBL" id="CP022433">
    <property type="protein sequence ID" value="ASN27353.1"/>
    <property type="molecule type" value="Genomic_DNA"/>
</dbReference>
<evidence type="ECO:0000259" key="4">
    <source>
        <dbReference type="Pfam" id="PF22725"/>
    </source>
</evidence>